<accession>A0A939TLA2</accession>
<dbReference type="RefSeq" id="WP_208499232.1">
    <property type="nucleotide sequence ID" value="NZ_JAGFOA010000001.1"/>
</dbReference>
<reference evidence="4" key="1">
    <citation type="submission" date="2021-03" db="EMBL/GenBank/DDBJ databases">
        <title>Microbacterium sp. nov., a novel actinobacterium isolated from cow dung.</title>
        <authorList>
            <person name="Zhang L."/>
        </authorList>
    </citation>
    <scope>NUCLEOTIDE SEQUENCE</scope>
    <source>
        <strain evidence="4">NEAU-LLB</strain>
    </source>
</reference>
<dbReference type="Proteomes" id="UP000680132">
    <property type="component" value="Unassembled WGS sequence"/>
</dbReference>
<evidence type="ECO:0000256" key="3">
    <source>
        <dbReference type="SAM" id="SignalP"/>
    </source>
</evidence>
<dbReference type="EMBL" id="JAGFOA010000001">
    <property type="protein sequence ID" value="MBO3661918.1"/>
    <property type="molecule type" value="Genomic_DNA"/>
</dbReference>
<proteinExistence type="predicted"/>
<feature type="chain" id="PRO_5036920897" evidence="3">
    <location>
        <begin position="37"/>
        <end position="715"/>
    </location>
</feature>
<sequence>MTPNTPRARAPRRLLAALAAAVFTALSGAIVAPAYAAVEEQPEPELILASSVRGVAHAGAALSASLQIANAGNEPLPASTAVLQLGTRPLADRSALRSWLAGLDPDLPLTSIGSTAGSAVAADGSTEVSLTAPAETPALAALTPGVYPLQATYGGATAQSVIVVGAEAEPTSLILPITAPVENAGLLSADELASLTAPDGALTAQLSAAAGTPAALAVDPAIPAAIRVLGEDAPLSAIEWLERLMLLPNDRFALQFGDADVAPQLQAGLPAPLSPLSLEGYEAAAEPEPTPTPTPTPTEKPAAVGSDEEDLDLARLLSIGDDAIDSVYWPAPGQATPAVMDALRAANPDAIAVTPSEATQEGASGSAVPASGAIAGGGAALVYDTDASAALDAVVRAATAAERSAASAVATAELFFAGREAGDAPVLVALDRALSTRLSMAEEGEAGDAALDDLADRLSAAIDLVALTSTIAPQHLDDVLAAPAQPITPVDATPDAARVALAASIADAESRVGVIATVLETPAMLNGLQRAEALQALGVGWAARTDEWQAVATGFADRTAARADAVAIQEPAPVNLLSAGVNLPVWVRNDLPWPATLTLRASPSDPRLVVADTTSVVAQPASRTQVQVPVQARVGSGDVDIALTLISRDGHRIGPSQTVDVSVRAEWETIGVIVLGVLIGGLLVAGVIRTVRRRRKTKDPDAAARADDDVTEGDA</sequence>
<dbReference type="AlphaFoldDB" id="A0A939TLA2"/>
<feature type="compositionally biased region" description="Basic and acidic residues" evidence="1">
    <location>
        <begin position="698"/>
        <end position="708"/>
    </location>
</feature>
<evidence type="ECO:0000256" key="2">
    <source>
        <dbReference type="SAM" id="Phobius"/>
    </source>
</evidence>
<comment type="caution">
    <text evidence="4">The sequence shown here is derived from an EMBL/GenBank/DDBJ whole genome shotgun (WGS) entry which is preliminary data.</text>
</comment>
<evidence type="ECO:0000313" key="4">
    <source>
        <dbReference type="EMBL" id="MBO3661918.1"/>
    </source>
</evidence>
<organism evidence="4 5">
    <name type="scientific">Microbacterium stercoris</name>
    <dbReference type="NCBI Taxonomy" id="2820289"/>
    <lineage>
        <taxon>Bacteria</taxon>
        <taxon>Bacillati</taxon>
        <taxon>Actinomycetota</taxon>
        <taxon>Actinomycetes</taxon>
        <taxon>Micrococcales</taxon>
        <taxon>Microbacteriaceae</taxon>
        <taxon>Microbacterium</taxon>
    </lineage>
</organism>
<name>A0A939TLA2_9MICO</name>
<keyword evidence="2" id="KW-1133">Transmembrane helix</keyword>
<feature type="region of interest" description="Disordered" evidence="1">
    <location>
        <begin position="283"/>
        <end position="307"/>
    </location>
</feature>
<dbReference type="Pfam" id="PF19516">
    <property type="entry name" value="DUF6049"/>
    <property type="match status" value="1"/>
</dbReference>
<keyword evidence="3" id="KW-0732">Signal</keyword>
<feature type="compositionally biased region" description="Pro residues" evidence="1">
    <location>
        <begin position="288"/>
        <end position="298"/>
    </location>
</feature>
<dbReference type="InterPro" id="IPR046112">
    <property type="entry name" value="DUF6049"/>
</dbReference>
<feature type="region of interest" description="Disordered" evidence="1">
    <location>
        <begin position="695"/>
        <end position="715"/>
    </location>
</feature>
<protein>
    <submittedName>
        <fullName evidence="4">2-oxoglutarate dehydrogenase</fullName>
    </submittedName>
</protein>
<evidence type="ECO:0000313" key="5">
    <source>
        <dbReference type="Proteomes" id="UP000680132"/>
    </source>
</evidence>
<keyword evidence="2" id="KW-0472">Membrane</keyword>
<feature type="signal peptide" evidence="3">
    <location>
        <begin position="1"/>
        <end position="36"/>
    </location>
</feature>
<gene>
    <name evidence="4" type="ORF">J5V96_00155</name>
</gene>
<feature type="transmembrane region" description="Helical" evidence="2">
    <location>
        <begin position="670"/>
        <end position="688"/>
    </location>
</feature>
<keyword evidence="2" id="KW-0812">Transmembrane</keyword>
<keyword evidence="5" id="KW-1185">Reference proteome</keyword>
<evidence type="ECO:0000256" key="1">
    <source>
        <dbReference type="SAM" id="MobiDB-lite"/>
    </source>
</evidence>